<evidence type="ECO:0000313" key="2">
    <source>
        <dbReference type="EMBL" id="MEO3693546.1"/>
    </source>
</evidence>
<dbReference type="Pfam" id="PF07238">
    <property type="entry name" value="PilZ"/>
    <property type="match status" value="1"/>
</dbReference>
<feature type="domain" description="PilZ" evidence="1">
    <location>
        <begin position="10"/>
        <end position="114"/>
    </location>
</feature>
<dbReference type="InterPro" id="IPR009875">
    <property type="entry name" value="PilZ_domain"/>
</dbReference>
<dbReference type="Proteomes" id="UP001495147">
    <property type="component" value="Unassembled WGS sequence"/>
</dbReference>
<sequence length="115" mass="12330">MSLPGASVENRRATDRFPLRTKVLLVVGDNQRIEGRTLDIGKGGMGVVCDWNLSFGTDLVVRLGLPTRTGACQMVVRARVVNVTLAGSVGGFRLGLQFLNADAGTLSAIDQFLQR</sequence>
<evidence type="ECO:0000259" key="1">
    <source>
        <dbReference type="Pfam" id="PF07238"/>
    </source>
</evidence>
<protein>
    <submittedName>
        <fullName evidence="2">PilZ domain-containing protein</fullName>
    </submittedName>
</protein>
<comment type="caution">
    <text evidence="2">The sequence shown here is derived from an EMBL/GenBank/DDBJ whole genome shotgun (WGS) entry which is preliminary data.</text>
</comment>
<accession>A0ABV0G754</accession>
<dbReference type="EMBL" id="JBDPZD010000008">
    <property type="protein sequence ID" value="MEO3693546.1"/>
    <property type="molecule type" value="Genomic_DNA"/>
</dbReference>
<dbReference type="Gene3D" id="2.40.10.220">
    <property type="entry name" value="predicted glycosyltransferase like domains"/>
    <property type="match status" value="1"/>
</dbReference>
<reference evidence="2 3" key="1">
    <citation type="submission" date="2024-05" db="EMBL/GenBank/DDBJ databases">
        <title>Roseateles sp. DJS-2-20 16S ribosomal RNA gene Genome sequencing and assembly.</title>
        <authorList>
            <person name="Woo H."/>
        </authorList>
    </citation>
    <scope>NUCLEOTIDE SEQUENCE [LARGE SCALE GENOMIC DNA]</scope>
    <source>
        <strain evidence="2 3">DJS-2-20</strain>
    </source>
</reference>
<dbReference type="RefSeq" id="WP_347706363.1">
    <property type="nucleotide sequence ID" value="NZ_JBDPZD010000008.1"/>
</dbReference>
<proteinExistence type="predicted"/>
<name>A0ABV0G754_9BURK</name>
<dbReference type="SUPFAM" id="SSF141371">
    <property type="entry name" value="PilZ domain-like"/>
    <property type="match status" value="1"/>
</dbReference>
<keyword evidence="3" id="KW-1185">Reference proteome</keyword>
<organism evidence="2 3">
    <name type="scientific">Roseateles paludis</name>
    <dbReference type="NCBI Taxonomy" id="3145238"/>
    <lineage>
        <taxon>Bacteria</taxon>
        <taxon>Pseudomonadati</taxon>
        <taxon>Pseudomonadota</taxon>
        <taxon>Betaproteobacteria</taxon>
        <taxon>Burkholderiales</taxon>
        <taxon>Sphaerotilaceae</taxon>
        <taxon>Roseateles</taxon>
    </lineage>
</organism>
<gene>
    <name evidence="2" type="ORF">ABDJ85_18900</name>
</gene>
<evidence type="ECO:0000313" key="3">
    <source>
        <dbReference type="Proteomes" id="UP001495147"/>
    </source>
</evidence>